<dbReference type="SUPFAM" id="SSF55781">
    <property type="entry name" value="GAF domain-like"/>
    <property type="match status" value="1"/>
</dbReference>
<dbReference type="Gene3D" id="3.30.450.40">
    <property type="match status" value="2"/>
</dbReference>
<accession>A0ABQ9UNQ0</accession>
<reference evidence="1 2" key="1">
    <citation type="submission" date="2023-05" db="EMBL/GenBank/DDBJ databases">
        <title>B98-5 Cell Line De Novo Hybrid Assembly: An Optical Mapping Approach.</title>
        <authorList>
            <person name="Kananen K."/>
            <person name="Auerbach J.A."/>
            <person name="Kautto E."/>
            <person name="Blachly J.S."/>
        </authorList>
    </citation>
    <scope>NUCLEOTIDE SEQUENCE [LARGE SCALE GENOMIC DNA]</scope>
    <source>
        <strain evidence="1">B95-8</strain>
        <tissue evidence="1">Cell line</tissue>
    </source>
</reference>
<organism evidence="1 2">
    <name type="scientific">Saguinus oedipus</name>
    <name type="common">Cotton-top tamarin</name>
    <name type="synonym">Oedipomidas oedipus</name>
    <dbReference type="NCBI Taxonomy" id="9490"/>
    <lineage>
        <taxon>Eukaryota</taxon>
        <taxon>Metazoa</taxon>
        <taxon>Chordata</taxon>
        <taxon>Craniata</taxon>
        <taxon>Vertebrata</taxon>
        <taxon>Euteleostomi</taxon>
        <taxon>Mammalia</taxon>
        <taxon>Eutheria</taxon>
        <taxon>Euarchontoglires</taxon>
        <taxon>Primates</taxon>
        <taxon>Haplorrhini</taxon>
        <taxon>Platyrrhini</taxon>
        <taxon>Cebidae</taxon>
        <taxon>Callitrichinae</taxon>
        <taxon>Saguinus</taxon>
    </lineage>
</organism>
<sequence length="203" mass="23671">MGNSLQTATGHRSGARITMGRNSHFSDFMDKQTGYVTKNLLATPIVMGKEVLAVIMALNKVNASEFSKQDEEVFSKYLNFVSVILKLHHTTYMYNIESRRSQILMWSANKVFEELTDVERQFHKALYTVRTYLNCERYSIGLLDMTKEKEFYDEWPIKLGEVEPYKGPKTPDGREVNFYKIIDYILHGKEEIKDTSYRPLDTR</sequence>
<dbReference type="EMBL" id="JASSZA010000011">
    <property type="protein sequence ID" value="KAK2098690.1"/>
    <property type="molecule type" value="Genomic_DNA"/>
</dbReference>
<proteinExistence type="predicted"/>
<dbReference type="InterPro" id="IPR029016">
    <property type="entry name" value="GAF-like_dom_sf"/>
</dbReference>
<comment type="caution">
    <text evidence="1">The sequence shown here is derived from an EMBL/GenBank/DDBJ whole genome shotgun (WGS) entry which is preliminary data.</text>
</comment>
<name>A0ABQ9UNQ0_SAGOE</name>
<dbReference type="Proteomes" id="UP001266305">
    <property type="component" value="Unassembled WGS sequence"/>
</dbReference>
<evidence type="ECO:0000313" key="1">
    <source>
        <dbReference type="EMBL" id="KAK2098690.1"/>
    </source>
</evidence>
<keyword evidence="2" id="KW-1185">Reference proteome</keyword>
<protein>
    <submittedName>
        <fullName evidence="1">Cone cGMP-specific 3',5'-cyclic phosphodiesterase subunit alpha</fullName>
    </submittedName>
</protein>
<gene>
    <name evidence="1" type="primary">PDE6C_2</name>
    <name evidence="1" type="ORF">P7K49_024141</name>
</gene>
<evidence type="ECO:0000313" key="2">
    <source>
        <dbReference type="Proteomes" id="UP001266305"/>
    </source>
</evidence>